<accession>A0A286U416</accession>
<dbReference type="AlphaFoldDB" id="A0A286U416"/>
<reference evidence="3" key="1">
    <citation type="journal article" date="2017" name="Environ. Microbiol. Rep.">
        <title>Genetic Diversity of Marine Anaerobic Ammonium-Oxidizing Bacteria as Revealed by Genomic and Proteomic Analyses of 'Candidatus Scalindua japonica'.</title>
        <authorList>
            <person name="Oshiki M."/>
            <person name="Mizuto K."/>
            <person name="Kimura Z."/>
            <person name="Kindaichi T."/>
            <person name="Satoh H."/>
            <person name="Okabe S."/>
        </authorList>
    </citation>
    <scope>NUCLEOTIDE SEQUENCE [LARGE SCALE GENOMIC DNA]</scope>
    <source>
        <strain evidence="3">husup-a2</strain>
    </source>
</reference>
<comment type="caution">
    <text evidence="2">The sequence shown here is derived from an EMBL/GenBank/DDBJ whole genome shotgun (WGS) entry which is preliminary data.</text>
</comment>
<keyword evidence="1" id="KW-0472">Membrane</keyword>
<proteinExistence type="predicted"/>
<dbReference type="EMBL" id="BAOS01000045">
    <property type="protein sequence ID" value="GAX62865.1"/>
    <property type="molecule type" value="Genomic_DNA"/>
</dbReference>
<dbReference type="OrthoDB" id="245270at2"/>
<protein>
    <submittedName>
        <fullName evidence="2">Fe-S oxidoreductase</fullName>
    </submittedName>
</protein>
<keyword evidence="1" id="KW-1133">Transmembrane helix</keyword>
<evidence type="ECO:0000313" key="3">
    <source>
        <dbReference type="Proteomes" id="UP000218542"/>
    </source>
</evidence>
<dbReference type="RefSeq" id="WP_096896260.1">
    <property type="nucleotide sequence ID" value="NZ_BAOS01000045.1"/>
</dbReference>
<sequence length="469" mass="53483">MKRILLLIFLGTFVFIMSINTCKARQSDYGREHEYGDSVQPRDIDTLIPEMDEAVELWLFVSDYRFVTGKMIHLTLQMVWKLGVSVDTEEFNSIDLSPFSIEKVTVGERQIFNNDSDFCVITYILSLPDDAEVGIYTVPAFYISYNDEANKSSGQVQSSSMALKKVPILVETELDRDIINIGDTLKYTLTVWHEKYIQILKENMRELNLSPFKLIDFRINEEAEGKLRKTTIEYELSIYDLPDKEENFEIPSIPVLYFNKGEVDVFEEEDAKIPVTQRVGAPAIPVLINSLLKRIDVPLEGSKGPLVYSRKDKFLRSHLPVIIGVVIIIALGANEIKKLAYRMSAILRERIAMSPLAYAERIETLINSFDIGAEDDDLRRSVVMVDCTLRGFMGALKEMPGNVVRSVTTDELIAIIRDKKLADEIVDTADNVLKSFDSVIFGEVNRDVIKQAMDEVPEILKESRRRGYY</sequence>
<feature type="transmembrane region" description="Helical" evidence="1">
    <location>
        <begin position="314"/>
        <end position="333"/>
    </location>
</feature>
<dbReference type="Proteomes" id="UP000218542">
    <property type="component" value="Unassembled WGS sequence"/>
</dbReference>
<gene>
    <name evidence="2" type="ORF">SCALIN_C45_0021</name>
</gene>
<organism evidence="2 3">
    <name type="scientific">Candidatus Scalindua japonica</name>
    <dbReference type="NCBI Taxonomy" id="1284222"/>
    <lineage>
        <taxon>Bacteria</taxon>
        <taxon>Pseudomonadati</taxon>
        <taxon>Planctomycetota</taxon>
        <taxon>Candidatus Brocadiia</taxon>
        <taxon>Candidatus Brocadiales</taxon>
        <taxon>Candidatus Scalinduaceae</taxon>
        <taxon>Candidatus Scalindua</taxon>
    </lineage>
</organism>
<name>A0A286U416_9BACT</name>
<evidence type="ECO:0000256" key="1">
    <source>
        <dbReference type="SAM" id="Phobius"/>
    </source>
</evidence>
<keyword evidence="1" id="KW-0812">Transmembrane</keyword>
<keyword evidence="3" id="KW-1185">Reference proteome</keyword>
<evidence type="ECO:0000313" key="2">
    <source>
        <dbReference type="EMBL" id="GAX62865.1"/>
    </source>
</evidence>